<dbReference type="EMBL" id="QKUF01000001">
    <property type="protein sequence ID" value="PZW36487.1"/>
    <property type="molecule type" value="Genomic_DNA"/>
</dbReference>
<dbReference type="GO" id="GO:0004034">
    <property type="term" value="F:aldose 1-epimerase activity"/>
    <property type="evidence" value="ECO:0007669"/>
    <property type="project" value="TreeGrafter"/>
</dbReference>
<dbReference type="GO" id="GO:0006006">
    <property type="term" value="P:glucose metabolic process"/>
    <property type="evidence" value="ECO:0007669"/>
    <property type="project" value="TreeGrafter"/>
</dbReference>
<name>A0A326UDG1_THEHA</name>
<dbReference type="Proteomes" id="UP000248806">
    <property type="component" value="Unassembled WGS sequence"/>
</dbReference>
<dbReference type="GO" id="GO:0033499">
    <property type="term" value="P:galactose catabolic process via UDP-galactose, Leloir pathway"/>
    <property type="evidence" value="ECO:0007669"/>
    <property type="project" value="TreeGrafter"/>
</dbReference>
<dbReference type="InterPro" id="IPR008183">
    <property type="entry name" value="Aldose_1/G6P_1-epimerase"/>
</dbReference>
<dbReference type="Gene3D" id="2.70.98.10">
    <property type="match status" value="1"/>
</dbReference>
<comment type="caution">
    <text evidence="1">The sequence shown here is derived from an EMBL/GenBank/DDBJ whole genome shotgun (WGS) entry which is preliminary data.</text>
</comment>
<gene>
    <name evidence="1" type="ORF">EI42_00663</name>
</gene>
<dbReference type="CDD" id="cd09022">
    <property type="entry name" value="Aldose_epim_Ec_YihR"/>
    <property type="match status" value="1"/>
</dbReference>
<accession>A0A326UDG1</accession>
<dbReference type="RefSeq" id="WP_170142313.1">
    <property type="nucleotide sequence ID" value="NZ_BIFX01000001.1"/>
</dbReference>
<proteinExistence type="predicted"/>
<reference evidence="1 2" key="1">
    <citation type="submission" date="2018-06" db="EMBL/GenBank/DDBJ databases">
        <title>Genomic Encyclopedia of Archaeal and Bacterial Type Strains, Phase II (KMG-II): from individual species to whole genera.</title>
        <authorList>
            <person name="Goeker M."/>
        </authorList>
    </citation>
    <scope>NUCLEOTIDE SEQUENCE [LARGE SCALE GENOMIC DNA]</scope>
    <source>
        <strain evidence="1 2">ATCC BAA-1881</strain>
    </source>
</reference>
<evidence type="ECO:0000313" key="2">
    <source>
        <dbReference type="Proteomes" id="UP000248806"/>
    </source>
</evidence>
<dbReference type="InterPro" id="IPR037480">
    <property type="entry name" value="YihR-like"/>
</dbReference>
<evidence type="ECO:0000313" key="1">
    <source>
        <dbReference type="EMBL" id="PZW36487.1"/>
    </source>
</evidence>
<dbReference type="InterPro" id="IPR011013">
    <property type="entry name" value="Gal_mutarotase_sf_dom"/>
</dbReference>
<dbReference type="SUPFAM" id="SSF74650">
    <property type="entry name" value="Galactose mutarotase-like"/>
    <property type="match status" value="1"/>
</dbReference>
<keyword evidence="2" id="KW-1185">Reference proteome</keyword>
<dbReference type="PANTHER" id="PTHR10091:SF0">
    <property type="entry name" value="GALACTOSE MUTAROTASE"/>
    <property type="match status" value="1"/>
</dbReference>
<dbReference type="PANTHER" id="PTHR10091">
    <property type="entry name" value="ALDOSE-1-EPIMERASE"/>
    <property type="match status" value="1"/>
</dbReference>
<organism evidence="1 2">
    <name type="scientific">Thermosporothrix hazakensis</name>
    <dbReference type="NCBI Taxonomy" id="644383"/>
    <lineage>
        <taxon>Bacteria</taxon>
        <taxon>Bacillati</taxon>
        <taxon>Chloroflexota</taxon>
        <taxon>Ktedonobacteria</taxon>
        <taxon>Ktedonobacterales</taxon>
        <taxon>Thermosporotrichaceae</taxon>
        <taxon>Thermosporothrix</taxon>
    </lineage>
</organism>
<protein>
    <submittedName>
        <fullName evidence="1">Aldose 1-epimerase</fullName>
    </submittedName>
</protein>
<dbReference type="Pfam" id="PF01263">
    <property type="entry name" value="Aldose_epim"/>
    <property type="match status" value="1"/>
</dbReference>
<dbReference type="InterPro" id="IPR014718">
    <property type="entry name" value="GH-type_carb-bd"/>
</dbReference>
<dbReference type="GO" id="GO:0030246">
    <property type="term" value="F:carbohydrate binding"/>
    <property type="evidence" value="ECO:0007669"/>
    <property type="project" value="InterPro"/>
</dbReference>
<dbReference type="AlphaFoldDB" id="A0A326UDG1"/>
<sequence length="314" mass="35319">MISGASTQGQTLPMGQQIEIRRGNMQAVLTEVGAGLRSLRVAGREFLDTYPEQESAQAGRGQVLLPWPNRVEDGRYTFQGKTYQLPINELPRNHAIHGFTRWMNWHISQREKDQVTFALTLHVQEGYPFLLALQHTYKLTERGLEIETTAQNVGPTPLPYGIGHHPYFTVGTERVNCATLRLPARSYFQTNERMIPDPKPLPVEGTSYDFRQTRKIGALELDTGFADLERDTDGFARISLSTAQGHPTVTLFLDESYRYVQVFTGDPLPENERRRGLAIEPYTCAANAFNNGLGLQILQPGETTRSLWGITVTL</sequence>